<evidence type="ECO:0008006" key="8">
    <source>
        <dbReference type="Google" id="ProtNLM"/>
    </source>
</evidence>
<name>A0A0E0CPP5_9ORYZ</name>
<keyword evidence="2" id="KW-0812">Transmembrane</keyword>
<dbReference type="InterPro" id="IPR045238">
    <property type="entry name" value="Tim23-like"/>
</dbReference>
<accession>A0A0E0CPP5</accession>
<sequence length="273" mass="29263">MAECLGRGLDGDGRRERYAADGGQRERERRPPSAATRLHHRARQRPPTEARRTTAGGAHGRAPLLLAGSPRGPRLPHLVPRALRPAHLAGVPLRGGEVPLAFPTSYRALYDLPTSPECLFEEEKFRQTRTWGENLTFYTGVSYLAGATSGALVGLRRAAAEAERGESAKLRINRALNQSGSVGRAFGNRFGIVAMLFAGTESFVRDQRDGADDWVNTVAAGANAGALYRIASGPRSMIVAGILGGVLSGAAVAGKPMLQRFAPKLSARLDYLR</sequence>
<comment type="subcellular location">
    <subcellularLocation>
        <location evidence="1">Membrane</location>
        <topology evidence="1">Multi-pass membrane protein</topology>
    </subcellularLocation>
</comment>
<organism evidence="6">
    <name type="scientific">Oryza meridionalis</name>
    <dbReference type="NCBI Taxonomy" id="40149"/>
    <lineage>
        <taxon>Eukaryota</taxon>
        <taxon>Viridiplantae</taxon>
        <taxon>Streptophyta</taxon>
        <taxon>Embryophyta</taxon>
        <taxon>Tracheophyta</taxon>
        <taxon>Spermatophyta</taxon>
        <taxon>Magnoliopsida</taxon>
        <taxon>Liliopsida</taxon>
        <taxon>Poales</taxon>
        <taxon>Poaceae</taxon>
        <taxon>BOP clade</taxon>
        <taxon>Oryzoideae</taxon>
        <taxon>Oryzeae</taxon>
        <taxon>Oryzinae</taxon>
        <taxon>Oryza</taxon>
    </lineage>
</organism>
<proteinExistence type="predicted"/>
<dbReference type="STRING" id="40149.A0A0E0CPP5"/>
<feature type="region of interest" description="Disordered" evidence="5">
    <location>
        <begin position="1"/>
        <end position="78"/>
    </location>
</feature>
<keyword evidence="4" id="KW-0472">Membrane</keyword>
<evidence type="ECO:0000256" key="4">
    <source>
        <dbReference type="ARBA" id="ARBA00023136"/>
    </source>
</evidence>
<keyword evidence="7" id="KW-1185">Reference proteome</keyword>
<evidence type="ECO:0000256" key="2">
    <source>
        <dbReference type="ARBA" id="ARBA00022692"/>
    </source>
</evidence>
<reference evidence="6" key="1">
    <citation type="submission" date="2015-04" db="UniProtKB">
        <authorList>
            <consortium name="EnsemblPlants"/>
        </authorList>
    </citation>
    <scope>IDENTIFICATION</scope>
</reference>
<keyword evidence="3" id="KW-1133">Transmembrane helix</keyword>
<reference evidence="6" key="2">
    <citation type="submission" date="2018-05" db="EMBL/GenBank/DDBJ databases">
        <title>OmerRS3 (Oryza meridionalis Reference Sequence Version 3).</title>
        <authorList>
            <person name="Zhang J."/>
            <person name="Kudrna D."/>
            <person name="Lee S."/>
            <person name="Talag J."/>
            <person name="Welchert J."/>
            <person name="Wing R.A."/>
        </authorList>
    </citation>
    <scope>NUCLEOTIDE SEQUENCE [LARGE SCALE GENOMIC DNA]</scope>
    <source>
        <strain evidence="6">cv. OR44</strain>
    </source>
</reference>
<protein>
    <recommendedName>
        <fullName evidence="8">Mitochondrial import inner membrane translocase subunit TIM23</fullName>
    </recommendedName>
</protein>
<dbReference type="Proteomes" id="UP000008021">
    <property type="component" value="Chromosome 2"/>
</dbReference>
<dbReference type="Gramene" id="OMERI02G26780.1">
    <property type="protein sequence ID" value="OMERI02G26780.1"/>
    <property type="gene ID" value="OMERI02G26780"/>
</dbReference>
<dbReference type="AlphaFoldDB" id="A0A0E0CPP5"/>
<evidence type="ECO:0000313" key="7">
    <source>
        <dbReference type="Proteomes" id="UP000008021"/>
    </source>
</evidence>
<evidence type="ECO:0000256" key="1">
    <source>
        <dbReference type="ARBA" id="ARBA00004141"/>
    </source>
</evidence>
<evidence type="ECO:0000256" key="3">
    <source>
        <dbReference type="ARBA" id="ARBA00022989"/>
    </source>
</evidence>
<dbReference type="PANTHER" id="PTHR15371:SF19">
    <property type="entry name" value="OS04G0566700 PROTEIN"/>
    <property type="match status" value="1"/>
</dbReference>
<dbReference type="PANTHER" id="PTHR15371">
    <property type="entry name" value="TIM23"/>
    <property type="match status" value="1"/>
</dbReference>
<dbReference type="GO" id="GO:0005744">
    <property type="term" value="C:TIM23 mitochondrial import inner membrane translocase complex"/>
    <property type="evidence" value="ECO:0007669"/>
    <property type="project" value="TreeGrafter"/>
</dbReference>
<dbReference type="GO" id="GO:0030150">
    <property type="term" value="P:protein import into mitochondrial matrix"/>
    <property type="evidence" value="ECO:0007669"/>
    <property type="project" value="TreeGrafter"/>
</dbReference>
<evidence type="ECO:0000256" key="5">
    <source>
        <dbReference type="SAM" id="MobiDB-lite"/>
    </source>
</evidence>
<dbReference type="EnsemblPlants" id="OMERI02G26780.1">
    <property type="protein sequence ID" value="OMERI02G26780.1"/>
    <property type="gene ID" value="OMERI02G26780"/>
</dbReference>
<evidence type="ECO:0000313" key="6">
    <source>
        <dbReference type="EnsemblPlants" id="OMERI02G26780.1"/>
    </source>
</evidence>
<dbReference type="Pfam" id="PF02466">
    <property type="entry name" value="Tim17"/>
    <property type="match status" value="1"/>
</dbReference>
<feature type="compositionally biased region" description="Basic and acidic residues" evidence="5">
    <location>
        <begin position="9"/>
        <end position="31"/>
    </location>
</feature>
<dbReference type="GO" id="GO:0008320">
    <property type="term" value="F:protein transmembrane transporter activity"/>
    <property type="evidence" value="ECO:0007669"/>
    <property type="project" value="TreeGrafter"/>
</dbReference>
<dbReference type="HOGENOM" id="CLU_1020763_0_0_1"/>